<accession>A0A4S8M3U0</accession>
<dbReference type="OrthoDB" id="3264316at2759"/>
<proteinExistence type="predicted"/>
<keyword evidence="2" id="KW-1185">Reference proteome</keyword>
<reference evidence="1 2" key="1">
    <citation type="journal article" date="2019" name="Nat. Ecol. Evol.">
        <title>Megaphylogeny resolves global patterns of mushroom evolution.</title>
        <authorList>
            <person name="Varga T."/>
            <person name="Krizsan K."/>
            <person name="Foldi C."/>
            <person name="Dima B."/>
            <person name="Sanchez-Garcia M."/>
            <person name="Sanchez-Ramirez S."/>
            <person name="Szollosi G.J."/>
            <person name="Szarkandi J.G."/>
            <person name="Papp V."/>
            <person name="Albert L."/>
            <person name="Andreopoulos W."/>
            <person name="Angelini C."/>
            <person name="Antonin V."/>
            <person name="Barry K.W."/>
            <person name="Bougher N.L."/>
            <person name="Buchanan P."/>
            <person name="Buyck B."/>
            <person name="Bense V."/>
            <person name="Catcheside P."/>
            <person name="Chovatia M."/>
            <person name="Cooper J."/>
            <person name="Damon W."/>
            <person name="Desjardin D."/>
            <person name="Finy P."/>
            <person name="Geml J."/>
            <person name="Haridas S."/>
            <person name="Hughes K."/>
            <person name="Justo A."/>
            <person name="Karasinski D."/>
            <person name="Kautmanova I."/>
            <person name="Kiss B."/>
            <person name="Kocsube S."/>
            <person name="Kotiranta H."/>
            <person name="LaButti K.M."/>
            <person name="Lechner B.E."/>
            <person name="Liimatainen K."/>
            <person name="Lipzen A."/>
            <person name="Lukacs Z."/>
            <person name="Mihaltcheva S."/>
            <person name="Morgado L.N."/>
            <person name="Niskanen T."/>
            <person name="Noordeloos M.E."/>
            <person name="Ohm R.A."/>
            <person name="Ortiz-Santana B."/>
            <person name="Ovrebo C."/>
            <person name="Racz N."/>
            <person name="Riley R."/>
            <person name="Savchenko A."/>
            <person name="Shiryaev A."/>
            <person name="Soop K."/>
            <person name="Spirin V."/>
            <person name="Szebenyi C."/>
            <person name="Tomsovsky M."/>
            <person name="Tulloss R.E."/>
            <person name="Uehling J."/>
            <person name="Grigoriev I.V."/>
            <person name="Vagvolgyi C."/>
            <person name="Papp T."/>
            <person name="Martin F.M."/>
            <person name="Miettinen O."/>
            <person name="Hibbett D.S."/>
            <person name="Nagy L.G."/>
        </authorList>
    </citation>
    <scope>NUCLEOTIDE SEQUENCE [LARGE SCALE GENOMIC DNA]</scope>
    <source>
        <strain evidence="1 2">CBS 962.96</strain>
    </source>
</reference>
<dbReference type="Proteomes" id="UP000297245">
    <property type="component" value="Unassembled WGS sequence"/>
</dbReference>
<dbReference type="AlphaFoldDB" id="A0A4S8M3U0"/>
<evidence type="ECO:0000313" key="1">
    <source>
        <dbReference type="EMBL" id="THU96807.1"/>
    </source>
</evidence>
<evidence type="ECO:0000313" key="2">
    <source>
        <dbReference type="Proteomes" id="UP000297245"/>
    </source>
</evidence>
<dbReference type="EMBL" id="ML179168">
    <property type="protein sequence ID" value="THU96807.1"/>
    <property type="molecule type" value="Genomic_DNA"/>
</dbReference>
<protein>
    <submittedName>
        <fullName evidence="1">Uncharacterized protein</fullName>
    </submittedName>
</protein>
<feature type="non-terminal residue" evidence="1">
    <location>
        <position position="1"/>
    </location>
</feature>
<name>A0A4S8M3U0_DENBC</name>
<organism evidence="1 2">
    <name type="scientific">Dendrothele bispora (strain CBS 962.96)</name>
    <dbReference type="NCBI Taxonomy" id="1314807"/>
    <lineage>
        <taxon>Eukaryota</taxon>
        <taxon>Fungi</taxon>
        <taxon>Dikarya</taxon>
        <taxon>Basidiomycota</taxon>
        <taxon>Agaricomycotina</taxon>
        <taxon>Agaricomycetes</taxon>
        <taxon>Agaricomycetidae</taxon>
        <taxon>Agaricales</taxon>
        <taxon>Agaricales incertae sedis</taxon>
        <taxon>Dendrothele</taxon>
    </lineage>
</organism>
<gene>
    <name evidence="1" type="ORF">K435DRAFT_663756</name>
</gene>
<sequence length="65" mass="7404">SVSVEHMIFLKSRHICTDLQSSLKAETIWEVLLSKVWTRSGLLDVNPPPLIQKKHGSKTEHVQII</sequence>